<keyword evidence="2" id="KW-1185">Reference proteome</keyword>
<name>A0ABT7NDF4_9BURK</name>
<dbReference type="EMBL" id="JASZYV010000003">
    <property type="protein sequence ID" value="MDM0045963.1"/>
    <property type="molecule type" value="Genomic_DNA"/>
</dbReference>
<comment type="caution">
    <text evidence="1">The sequence shown here is derived from an EMBL/GenBank/DDBJ whole genome shotgun (WGS) entry which is preliminary data.</text>
</comment>
<dbReference type="RefSeq" id="WP_286661066.1">
    <property type="nucleotide sequence ID" value="NZ_JASZYV010000003.1"/>
</dbReference>
<sequence length="61" mass="6879">MNEDPKTFHPLDPGRINGMDPIELKYWCAQLGCTDSQLHQALAEVGDHVTAVREWLAESRS</sequence>
<dbReference type="Pfam" id="PF12244">
    <property type="entry name" value="DUF3606"/>
    <property type="match status" value="1"/>
</dbReference>
<evidence type="ECO:0000313" key="2">
    <source>
        <dbReference type="Proteomes" id="UP001174908"/>
    </source>
</evidence>
<evidence type="ECO:0000313" key="1">
    <source>
        <dbReference type="EMBL" id="MDM0045963.1"/>
    </source>
</evidence>
<accession>A0ABT7NDF4</accession>
<dbReference type="Proteomes" id="UP001174908">
    <property type="component" value="Unassembled WGS sequence"/>
</dbReference>
<proteinExistence type="predicted"/>
<dbReference type="InterPro" id="IPR022037">
    <property type="entry name" value="DUF3606"/>
</dbReference>
<gene>
    <name evidence="1" type="ORF">QTH91_15855</name>
</gene>
<protein>
    <submittedName>
        <fullName evidence="1">DUF3606 domain-containing protein</fullName>
    </submittedName>
</protein>
<reference evidence="1" key="1">
    <citation type="submission" date="2023-06" db="EMBL/GenBank/DDBJ databases">
        <authorList>
            <person name="Jiang Y."/>
            <person name="Liu Q."/>
        </authorList>
    </citation>
    <scope>NUCLEOTIDE SEQUENCE</scope>
    <source>
        <strain evidence="1">CGMCC 1.12089</strain>
    </source>
</reference>
<organism evidence="1 2">
    <name type="scientific">Variovorax dokdonensis</name>
    <dbReference type="NCBI Taxonomy" id="344883"/>
    <lineage>
        <taxon>Bacteria</taxon>
        <taxon>Pseudomonadati</taxon>
        <taxon>Pseudomonadota</taxon>
        <taxon>Betaproteobacteria</taxon>
        <taxon>Burkholderiales</taxon>
        <taxon>Comamonadaceae</taxon>
        <taxon>Variovorax</taxon>
    </lineage>
</organism>